<dbReference type="Pfam" id="PF07687">
    <property type="entry name" value="M20_dimer"/>
    <property type="match status" value="1"/>
</dbReference>
<evidence type="ECO:0000313" key="8">
    <source>
        <dbReference type="Proteomes" id="UP000503441"/>
    </source>
</evidence>
<dbReference type="RefSeq" id="WP_166331196.1">
    <property type="nucleotide sequence ID" value="NZ_CP049933.1"/>
</dbReference>
<dbReference type="PANTHER" id="PTHR43808:SF8">
    <property type="entry name" value="PEPTIDASE M20 DIMERISATION DOMAIN-CONTAINING PROTEIN"/>
    <property type="match status" value="1"/>
</dbReference>
<accession>A0ABX6JXJ5</accession>
<reference evidence="7 8" key="1">
    <citation type="submission" date="2020-03" db="EMBL/GenBank/DDBJ databases">
        <title>Leucobacter sp. nov., isolated from beetles.</title>
        <authorList>
            <person name="Hyun D.-W."/>
            <person name="Bae J.-W."/>
        </authorList>
    </citation>
    <scope>NUCLEOTIDE SEQUENCE [LARGE SCALE GENOMIC DNA]</scope>
    <source>
        <strain evidence="7 8">HDW9A</strain>
    </source>
</reference>
<dbReference type="SUPFAM" id="SSF53187">
    <property type="entry name" value="Zn-dependent exopeptidases"/>
    <property type="match status" value="1"/>
</dbReference>
<dbReference type="InterPro" id="IPR050072">
    <property type="entry name" value="Peptidase_M20A"/>
</dbReference>
<keyword evidence="4" id="KW-0378">Hydrolase</keyword>
<dbReference type="InterPro" id="IPR002933">
    <property type="entry name" value="Peptidase_M20"/>
</dbReference>
<protein>
    <submittedName>
        <fullName evidence="7">M20/M25/M40 family metallo-hydrolase</fullName>
    </submittedName>
</protein>
<dbReference type="Gene3D" id="1.10.150.900">
    <property type="match status" value="1"/>
</dbReference>
<organism evidence="7 8">
    <name type="scientific">Leucobacter coleopterorum</name>
    <dbReference type="NCBI Taxonomy" id="2714933"/>
    <lineage>
        <taxon>Bacteria</taxon>
        <taxon>Bacillati</taxon>
        <taxon>Actinomycetota</taxon>
        <taxon>Actinomycetes</taxon>
        <taxon>Micrococcales</taxon>
        <taxon>Microbacteriaceae</taxon>
        <taxon>Leucobacter</taxon>
    </lineage>
</organism>
<gene>
    <name evidence="7" type="ORF">G7066_11420</name>
</gene>
<dbReference type="InterPro" id="IPR001261">
    <property type="entry name" value="ArgE/DapE_CS"/>
</dbReference>
<feature type="domain" description="Peptidase M20 dimerisation" evidence="6">
    <location>
        <begin position="201"/>
        <end position="332"/>
    </location>
</feature>
<evidence type="ECO:0000256" key="3">
    <source>
        <dbReference type="ARBA" id="ARBA00022723"/>
    </source>
</evidence>
<dbReference type="SUPFAM" id="SSF55031">
    <property type="entry name" value="Bacterial exopeptidase dimerisation domain"/>
    <property type="match status" value="1"/>
</dbReference>
<dbReference type="PANTHER" id="PTHR43808">
    <property type="entry name" value="ACETYLORNITHINE DEACETYLASE"/>
    <property type="match status" value="1"/>
</dbReference>
<dbReference type="PROSITE" id="PS00758">
    <property type="entry name" value="ARGE_DAPE_CPG2_1"/>
    <property type="match status" value="1"/>
</dbReference>
<evidence type="ECO:0000256" key="1">
    <source>
        <dbReference type="ARBA" id="ARBA00001947"/>
    </source>
</evidence>
<proteinExistence type="inferred from homology"/>
<evidence type="ECO:0000256" key="4">
    <source>
        <dbReference type="ARBA" id="ARBA00022801"/>
    </source>
</evidence>
<keyword evidence="5" id="KW-0862">Zinc</keyword>
<dbReference type="Gene3D" id="3.40.630.10">
    <property type="entry name" value="Zn peptidases"/>
    <property type="match status" value="1"/>
</dbReference>
<dbReference type="Pfam" id="PF01546">
    <property type="entry name" value="Peptidase_M20"/>
    <property type="match status" value="1"/>
</dbReference>
<dbReference type="InterPro" id="IPR036264">
    <property type="entry name" value="Bact_exopeptidase_dim_dom"/>
</dbReference>
<keyword evidence="8" id="KW-1185">Reference proteome</keyword>
<evidence type="ECO:0000256" key="2">
    <source>
        <dbReference type="ARBA" id="ARBA00006247"/>
    </source>
</evidence>
<evidence type="ECO:0000256" key="5">
    <source>
        <dbReference type="ARBA" id="ARBA00022833"/>
    </source>
</evidence>
<dbReference type="Proteomes" id="UP000503441">
    <property type="component" value="Chromosome"/>
</dbReference>
<sequence>MSQPNTAQRLSAAELCARLIRFDTSNYGEGHSAGERDIASWIHASLKHAGYAPQIVGPTPARASVVLRINGKDRSLPALLVHAHTDVVPVEPSQWSVPAFAGHISDGYVWGRGAVDMKDMAAMTLKTLLNWAENGIQPRRDIVVLFVADEESGGEFGATWLVANRPELFAGVEAAIGESGGEAIPLVTSSGETRRFYPVATAERGTLQIRIHATGKAGHGSRPQPGHALQRVIAACDRVNSYEWPLHLTGTVREYIETIDRALGNSPDLSDEEGVTLAIQRLGPAGEVALATTRCTATTTVINAGVKVNVIPSHAEAQLDVRCLPGTENEVIAVLDQLVGDDAEWEFLAKHSPVSAPYPSSWFDAMRDAIQFYDSEAIVPPMCMGGGTDAKAFATLGISGYGFAPLAIDSEGRRPSGMHGADERNPVECINGGQKMLERFLTRV</sequence>
<comment type="cofactor">
    <cofactor evidence="1">
        <name>Zn(2+)</name>
        <dbReference type="ChEBI" id="CHEBI:29105"/>
    </cofactor>
</comment>
<comment type="similarity">
    <text evidence="2">Belongs to the peptidase M20A family.</text>
</comment>
<dbReference type="NCBIfam" id="NF005913">
    <property type="entry name" value="PRK07906.1"/>
    <property type="match status" value="1"/>
</dbReference>
<evidence type="ECO:0000313" key="7">
    <source>
        <dbReference type="EMBL" id="QIM19029.1"/>
    </source>
</evidence>
<evidence type="ECO:0000259" key="6">
    <source>
        <dbReference type="Pfam" id="PF07687"/>
    </source>
</evidence>
<keyword evidence="3" id="KW-0479">Metal-binding</keyword>
<dbReference type="Gene3D" id="3.30.70.360">
    <property type="match status" value="1"/>
</dbReference>
<name>A0ABX6JXJ5_9MICO</name>
<dbReference type="EMBL" id="CP049933">
    <property type="protein sequence ID" value="QIM19029.1"/>
    <property type="molecule type" value="Genomic_DNA"/>
</dbReference>
<dbReference type="InterPro" id="IPR011650">
    <property type="entry name" value="Peptidase_M20_dimer"/>
</dbReference>